<name>A0ABQ8TN65_PERAM</name>
<proteinExistence type="predicted"/>
<protein>
    <submittedName>
        <fullName evidence="1">Uncharacterized protein</fullName>
    </submittedName>
</protein>
<reference evidence="1 2" key="1">
    <citation type="journal article" date="2022" name="Allergy">
        <title>Genome assembly and annotation of Periplaneta americana reveal a comprehensive cockroach allergen profile.</title>
        <authorList>
            <person name="Wang L."/>
            <person name="Xiong Q."/>
            <person name="Saelim N."/>
            <person name="Wang L."/>
            <person name="Nong W."/>
            <person name="Wan A.T."/>
            <person name="Shi M."/>
            <person name="Liu X."/>
            <person name="Cao Q."/>
            <person name="Hui J.H.L."/>
            <person name="Sookrung N."/>
            <person name="Leung T.F."/>
            <person name="Tungtrongchitr A."/>
            <person name="Tsui S.K.W."/>
        </authorList>
    </citation>
    <scope>NUCLEOTIDE SEQUENCE [LARGE SCALE GENOMIC DNA]</scope>
    <source>
        <strain evidence="1">PWHHKU_190912</strain>
    </source>
</reference>
<sequence length="75" mass="8665">MDLREVGYDDRDWINLAQDRDRWQLMCPAQLKRLDLMFLIMSVNIEKATGMAQSVKALACLSELALGREFHPRLG</sequence>
<evidence type="ECO:0000313" key="1">
    <source>
        <dbReference type="EMBL" id="KAJ4448104.1"/>
    </source>
</evidence>
<comment type="caution">
    <text evidence="1">The sequence shown here is derived from an EMBL/GenBank/DDBJ whole genome shotgun (WGS) entry which is preliminary data.</text>
</comment>
<accession>A0ABQ8TN65</accession>
<gene>
    <name evidence="1" type="ORF">ANN_10116</name>
</gene>
<dbReference type="EMBL" id="JAJSOF020000005">
    <property type="protein sequence ID" value="KAJ4448104.1"/>
    <property type="molecule type" value="Genomic_DNA"/>
</dbReference>
<dbReference type="Proteomes" id="UP001148838">
    <property type="component" value="Unassembled WGS sequence"/>
</dbReference>
<organism evidence="1 2">
    <name type="scientific">Periplaneta americana</name>
    <name type="common">American cockroach</name>
    <name type="synonym">Blatta americana</name>
    <dbReference type="NCBI Taxonomy" id="6978"/>
    <lineage>
        <taxon>Eukaryota</taxon>
        <taxon>Metazoa</taxon>
        <taxon>Ecdysozoa</taxon>
        <taxon>Arthropoda</taxon>
        <taxon>Hexapoda</taxon>
        <taxon>Insecta</taxon>
        <taxon>Pterygota</taxon>
        <taxon>Neoptera</taxon>
        <taxon>Polyneoptera</taxon>
        <taxon>Dictyoptera</taxon>
        <taxon>Blattodea</taxon>
        <taxon>Blattoidea</taxon>
        <taxon>Blattidae</taxon>
        <taxon>Blattinae</taxon>
        <taxon>Periplaneta</taxon>
    </lineage>
</organism>
<evidence type="ECO:0000313" key="2">
    <source>
        <dbReference type="Proteomes" id="UP001148838"/>
    </source>
</evidence>
<keyword evidence="2" id="KW-1185">Reference proteome</keyword>